<dbReference type="GeneID" id="93091574"/>
<dbReference type="Proteomes" id="UP000254920">
    <property type="component" value="Unassembled WGS sequence"/>
</dbReference>
<dbReference type="EMBL" id="UFVD01000001">
    <property type="protein sequence ID" value="SUX10924.1"/>
    <property type="molecule type" value="Genomic_DNA"/>
</dbReference>
<dbReference type="STRING" id="32024.GCA_000788295_01417"/>
<evidence type="ECO:0000313" key="1">
    <source>
        <dbReference type="EMBL" id="SUX10924.1"/>
    </source>
</evidence>
<name>A0A381DJP7_9BACT</name>
<dbReference type="AlphaFoldDB" id="A0A381DJP7"/>
<proteinExistence type="predicted"/>
<reference evidence="1 2" key="1">
    <citation type="submission" date="2018-06" db="EMBL/GenBank/DDBJ databases">
        <authorList>
            <consortium name="Pathogen Informatics"/>
            <person name="Doyle S."/>
        </authorList>
    </citation>
    <scope>NUCLEOTIDE SEQUENCE [LARGE SCALE GENOMIC DNA]</scope>
    <source>
        <strain evidence="1 2">NCTC12475</strain>
    </source>
</reference>
<evidence type="ECO:0000313" key="2">
    <source>
        <dbReference type="Proteomes" id="UP000254920"/>
    </source>
</evidence>
<organism evidence="1 2">
    <name type="scientific">Campylobacter sputorum subsp. sputorum</name>
    <dbReference type="NCBI Taxonomy" id="32024"/>
    <lineage>
        <taxon>Bacteria</taxon>
        <taxon>Pseudomonadati</taxon>
        <taxon>Campylobacterota</taxon>
        <taxon>Epsilonproteobacteria</taxon>
        <taxon>Campylobacterales</taxon>
        <taxon>Campylobacteraceae</taxon>
        <taxon>Campylobacter</taxon>
    </lineage>
</organism>
<keyword evidence="2" id="KW-1185">Reference proteome</keyword>
<protein>
    <submittedName>
        <fullName evidence="1">Uncharacterized protein</fullName>
    </submittedName>
</protein>
<sequence length="56" mass="6311">MLATFFVSLFVVTAFAVCVPWFPQTCKSNFVWNEEKGCYTYPNIRVNGEPVCVSGL</sequence>
<gene>
    <name evidence="1" type="ORF">NCTC12475_01136</name>
</gene>
<dbReference type="RefSeq" id="WP_161492232.1">
    <property type="nucleotide sequence ID" value="NZ_CP043427.1"/>
</dbReference>
<accession>A0A381DJP7</accession>